<proteinExistence type="predicted"/>
<gene>
    <name evidence="1" type="ORF">BCM02_103216</name>
</gene>
<reference evidence="1 2" key="1">
    <citation type="submission" date="2019-07" db="EMBL/GenBank/DDBJ databases">
        <title>Genomic Encyclopedia of Type Strains, Phase III (KMG-III): the genomes of soil and plant-associated and newly described type strains.</title>
        <authorList>
            <person name="Whitman W."/>
        </authorList>
    </citation>
    <scope>NUCLEOTIDE SEQUENCE [LARGE SCALE GENOMIC DNA]</scope>
    <source>
        <strain evidence="1 2">BL24</strain>
    </source>
</reference>
<comment type="caution">
    <text evidence="1">The sequence shown here is derived from an EMBL/GenBank/DDBJ whole genome shotgun (WGS) entry which is preliminary data.</text>
</comment>
<keyword evidence="2" id="KW-1185">Reference proteome</keyword>
<dbReference type="EMBL" id="VNHS01000003">
    <property type="protein sequence ID" value="TYP76554.1"/>
    <property type="molecule type" value="Genomic_DNA"/>
</dbReference>
<protein>
    <submittedName>
        <fullName evidence="1">Uncharacterized protein</fullName>
    </submittedName>
</protein>
<dbReference type="Proteomes" id="UP000323257">
    <property type="component" value="Unassembled WGS sequence"/>
</dbReference>
<name>A0A5S5CB28_9BACL</name>
<dbReference type="AlphaFoldDB" id="A0A5S5CB28"/>
<organism evidence="1 2">
    <name type="scientific">Paenibacillus methanolicus</name>
    <dbReference type="NCBI Taxonomy" id="582686"/>
    <lineage>
        <taxon>Bacteria</taxon>
        <taxon>Bacillati</taxon>
        <taxon>Bacillota</taxon>
        <taxon>Bacilli</taxon>
        <taxon>Bacillales</taxon>
        <taxon>Paenibacillaceae</taxon>
        <taxon>Paenibacillus</taxon>
    </lineage>
</organism>
<accession>A0A5S5CB28</accession>
<evidence type="ECO:0000313" key="2">
    <source>
        <dbReference type="Proteomes" id="UP000323257"/>
    </source>
</evidence>
<sequence length="52" mass="5741">MGKGECKPFTYIDHEVDTLIKNKAIENRGVPASSIDDLRDASFYRLIAAGGR</sequence>
<evidence type="ECO:0000313" key="1">
    <source>
        <dbReference type="EMBL" id="TYP76554.1"/>
    </source>
</evidence>